<protein>
    <submittedName>
        <fullName evidence="7">Uncharacterized protein</fullName>
    </submittedName>
</protein>
<dbReference type="PANTHER" id="PTHR16932">
    <property type="entry name" value="INTERFERON ALPHA-INDUCIBLE PROTEIN 27"/>
    <property type="match status" value="1"/>
</dbReference>
<organism evidence="7 8">
    <name type="scientific">Cylindrotheca closterium</name>
    <dbReference type="NCBI Taxonomy" id="2856"/>
    <lineage>
        <taxon>Eukaryota</taxon>
        <taxon>Sar</taxon>
        <taxon>Stramenopiles</taxon>
        <taxon>Ochrophyta</taxon>
        <taxon>Bacillariophyta</taxon>
        <taxon>Bacillariophyceae</taxon>
        <taxon>Bacillariophycidae</taxon>
        <taxon>Bacillariales</taxon>
        <taxon>Bacillariaceae</taxon>
        <taxon>Cylindrotheca</taxon>
    </lineage>
</organism>
<feature type="region of interest" description="Disordered" evidence="6">
    <location>
        <begin position="118"/>
        <end position="151"/>
    </location>
</feature>
<sequence>MSGSTRPCPFCGAGIQLGQTSRGSGTKASTILKVVGVAIAVPCAAATVAGFGAGGVAAGSAATMWQASFGNVAAGSAFAALQSAGAAGGFYSGMAVGGTSFGAGKWWESSKYNMFNKEGRNGKDGDSGVDGVNKKSSDRTESKPDEGDAEQISVTCPHCKKSFEALV</sequence>
<keyword evidence="5" id="KW-0472">Membrane</keyword>
<keyword evidence="3" id="KW-0812">Transmembrane</keyword>
<comment type="subcellular location">
    <subcellularLocation>
        <location evidence="1">Membrane</location>
        <topology evidence="1">Multi-pass membrane protein</topology>
    </subcellularLocation>
</comment>
<evidence type="ECO:0000256" key="4">
    <source>
        <dbReference type="ARBA" id="ARBA00022989"/>
    </source>
</evidence>
<comment type="caution">
    <text evidence="7">The sequence shown here is derived from an EMBL/GenBank/DDBJ whole genome shotgun (WGS) entry which is preliminary data.</text>
</comment>
<feature type="compositionally biased region" description="Basic and acidic residues" evidence="6">
    <location>
        <begin position="118"/>
        <end position="146"/>
    </location>
</feature>
<dbReference type="Pfam" id="PF06140">
    <property type="entry name" value="Ifi-6-16"/>
    <property type="match status" value="1"/>
</dbReference>
<dbReference type="Gene3D" id="6.10.110.10">
    <property type="match status" value="1"/>
</dbReference>
<dbReference type="GO" id="GO:0016020">
    <property type="term" value="C:membrane"/>
    <property type="evidence" value="ECO:0007669"/>
    <property type="project" value="UniProtKB-SubCell"/>
</dbReference>
<evidence type="ECO:0000256" key="1">
    <source>
        <dbReference type="ARBA" id="ARBA00004141"/>
    </source>
</evidence>
<proteinExistence type="inferred from homology"/>
<dbReference type="AlphaFoldDB" id="A0AAD2JM09"/>
<dbReference type="InterPro" id="IPR009311">
    <property type="entry name" value="IFI6/IFI27-like"/>
</dbReference>
<evidence type="ECO:0000256" key="6">
    <source>
        <dbReference type="SAM" id="MobiDB-lite"/>
    </source>
</evidence>
<accession>A0AAD2JM09</accession>
<evidence type="ECO:0000256" key="2">
    <source>
        <dbReference type="ARBA" id="ARBA00007262"/>
    </source>
</evidence>
<evidence type="ECO:0000313" key="7">
    <source>
        <dbReference type="EMBL" id="CAJ1962346.1"/>
    </source>
</evidence>
<evidence type="ECO:0000256" key="5">
    <source>
        <dbReference type="ARBA" id="ARBA00023136"/>
    </source>
</evidence>
<comment type="similarity">
    <text evidence="2">Belongs to the IFI6/IFI27 family.</text>
</comment>
<name>A0AAD2JM09_9STRA</name>
<dbReference type="InterPro" id="IPR038213">
    <property type="entry name" value="IFI6/IFI27-like_sf"/>
</dbReference>
<keyword evidence="4" id="KW-1133">Transmembrane helix</keyword>
<evidence type="ECO:0000313" key="8">
    <source>
        <dbReference type="Proteomes" id="UP001295423"/>
    </source>
</evidence>
<dbReference type="EMBL" id="CAKOGP040002103">
    <property type="protein sequence ID" value="CAJ1962346.1"/>
    <property type="molecule type" value="Genomic_DNA"/>
</dbReference>
<keyword evidence="8" id="KW-1185">Reference proteome</keyword>
<reference evidence="7" key="1">
    <citation type="submission" date="2023-08" db="EMBL/GenBank/DDBJ databases">
        <authorList>
            <person name="Audoor S."/>
            <person name="Bilcke G."/>
        </authorList>
    </citation>
    <scope>NUCLEOTIDE SEQUENCE</scope>
</reference>
<evidence type="ECO:0000256" key="3">
    <source>
        <dbReference type="ARBA" id="ARBA00022692"/>
    </source>
</evidence>
<dbReference type="Proteomes" id="UP001295423">
    <property type="component" value="Unassembled WGS sequence"/>
</dbReference>
<gene>
    <name evidence="7" type="ORF">CYCCA115_LOCUS19641</name>
</gene>
<dbReference type="PANTHER" id="PTHR16932:SF18">
    <property type="entry name" value="INTERFERON, ALPHA-INDUCIBLE PROTEIN 27-LIKE 2"/>
    <property type="match status" value="1"/>
</dbReference>